<gene>
    <name evidence="1" type="ORF">SAMN06296427_10719</name>
</gene>
<organism evidence="1 2">
    <name type="scientific">Moheibacter sediminis</name>
    <dbReference type="NCBI Taxonomy" id="1434700"/>
    <lineage>
        <taxon>Bacteria</taxon>
        <taxon>Pseudomonadati</taxon>
        <taxon>Bacteroidota</taxon>
        <taxon>Flavobacteriia</taxon>
        <taxon>Flavobacteriales</taxon>
        <taxon>Weeksellaceae</taxon>
        <taxon>Moheibacter</taxon>
    </lineage>
</organism>
<name>A0A1W2BP44_9FLAO</name>
<reference evidence="2" key="1">
    <citation type="submission" date="2017-04" db="EMBL/GenBank/DDBJ databases">
        <authorList>
            <person name="Varghese N."/>
            <person name="Submissions S."/>
        </authorList>
    </citation>
    <scope>NUCLEOTIDE SEQUENCE [LARGE SCALE GENOMIC DNA]</scope>
    <source>
        <strain evidence="2">CGMCC 1.12708</strain>
    </source>
</reference>
<evidence type="ECO:0000313" key="2">
    <source>
        <dbReference type="Proteomes" id="UP000192393"/>
    </source>
</evidence>
<dbReference type="AlphaFoldDB" id="A0A1W2BP44"/>
<proteinExistence type="predicted"/>
<dbReference type="Proteomes" id="UP000192393">
    <property type="component" value="Unassembled WGS sequence"/>
</dbReference>
<accession>A0A1W2BP44</accession>
<protein>
    <submittedName>
        <fullName evidence="1">Uncharacterized protein</fullName>
    </submittedName>
</protein>
<evidence type="ECO:0000313" key="1">
    <source>
        <dbReference type="EMBL" id="SMC74725.1"/>
    </source>
</evidence>
<keyword evidence="2" id="KW-1185">Reference proteome</keyword>
<dbReference type="EMBL" id="FWXS01000007">
    <property type="protein sequence ID" value="SMC74725.1"/>
    <property type="molecule type" value="Genomic_DNA"/>
</dbReference>
<sequence length="53" mass="5982">MQLDLIAAGGGESIFNISFWSKNSFINKINKIIIKYCLENNIQVEEGDISSKF</sequence>